<sequence length="139" mass="15706">MTKILYRKLSLRRFTNRTSLVLGILFCLCLLWLGGRIYHTNHTVECVLMGAQIDAMSGPGDEYTKVMSLHEGAEAQIEDNREGWYLIKLPNGLGGWIPQETAEIIWRSTRYNIRGTKDEGVNCQGRNTNGYGTQGLKVI</sequence>
<accession>A0A523XI67</accession>
<evidence type="ECO:0000313" key="3">
    <source>
        <dbReference type="Proteomes" id="UP000315534"/>
    </source>
</evidence>
<gene>
    <name evidence="2" type="ORF">E3J38_07850</name>
</gene>
<organism evidence="2 3">
    <name type="scientific">candidate division TA06 bacterium</name>
    <dbReference type="NCBI Taxonomy" id="2250710"/>
    <lineage>
        <taxon>Bacteria</taxon>
        <taxon>Bacteria division TA06</taxon>
    </lineage>
</organism>
<reference evidence="2 3" key="1">
    <citation type="submission" date="2019-03" db="EMBL/GenBank/DDBJ databases">
        <title>Metabolic potential of uncultured bacteria and archaea associated with petroleum seepage in deep-sea sediments.</title>
        <authorList>
            <person name="Dong X."/>
            <person name="Hubert C."/>
        </authorList>
    </citation>
    <scope>NUCLEOTIDE SEQUENCE [LARGE SCALE GENOMIC DNA]</scope>
    <source>
        <strain evidence="2">E29_bin36</strain>
    </source>
</reference>
<name>A0A523XI67_UNCT6</name>
<dbReference type="AlphaFoldDB" id="A0A523XI67"/>
<protein>
    <submittedName>
        <fullName evidence="2">SH3 domain-containing protein</fullName>
    </submittedName>
</protein>
<keyword evidence="1" id="KW-1133">Transmembrane helix</keyword>
<dbReference type="Gene3D" id="2.30.30.40">
    <property type="entry name" value="SH3 Domains"/>
    <property type="match status" value="1"/>
</dbReference>
<comment type="caution">
    <text evidence="2">The sequence shown here is derived from an EMBL/GenBank/DDBJ whole genome shotgun (WGS) entry which is preliminary data.</text>
</comment>
<proteinExistence type="predicted"/>
<dbReference type="EMBL" id="SOIP01000451">
    <property type="protein sequence ID" value="TET78992.1"/>
    <property type="molecule type" value="Genomic_DNA"/>
</dbReference>
<evidence type="ECO:0000256" key="1">
    <source>
        <dbReference type="SAM" id="Phobius"/>
    </source>
</evidence>
<feature type="transmembrane region" description="Helical" evidence="1">
    <location>
        <begin position="20"/>
        <end position="38"/>
    </location>
</feature>
<dbReference type="Proteomes" id="UP000315534">
    <property type="component" value="Unassembled WGS sequence"/>
</dbReference>
<evidence type="ECO:0000313" key="2">
    <source>
        <dbReference type="EMBL" id="TET78992.1"/>
    </source>
</evidence>
<keyword evidence="1" id="KW-0812">Transmembrane</keyword>
<keyword evidence="1" id="KW-0472">Membrane</keyword>